<organism evidence="1 2">
    <name type="scientific">Pseudomonas reactans</name>
    <dbReference type="NCBI Taxonomy" id="117680"/>
    <lineage>
        <taxon>Bacteria</taxon>
        <taxon>Pseudomonadati</taxon>
        <taxon>Pseudomonadota</taxon>
        <taxon>Gammaproteobacteria</taxon>
        <taxon>Pseudomonadales</taxon>
        <taxon>Pseudomonadaceae</taxon>
        <taxon>Pseudomonas</taxon>
    </lineage>
</organism>
<dbReference type="EMBL" id="JACARY010000040">
    <property type="protein sequence ID" value="NWD96487.1"/>
    <property type="molecule type" value="Genomic_DNA"/>
</dbReference>
<protein>
    <recommendedName>
        <fullName evidence="3">AP2 domain-containing protein</fullName>
    </recommendedName>
</protein>
<evidence type="ECO:0008006" key="3">
    <source>
        <dbReference type="Google" id="ProtNLM"/>
    </source>
</evidence>
<evidence type="ECO:0000313" key="1">
    <source>
        <dbReference type="EMBL" id="NWD96487.1"/>
    </source>
</evidence>
<proteinExistence type="predicted"/>
<comment type="caution">
    <text evidence="1">The sequence shown here is derived from an EMBL/GenBank/DDBJ whole genome shotgun (WGS) entry which is preliminary data.</text>
</comment>
<dbReference type="RefSeq" id="WP_177052109.1">
    <property type="nucleotide sequence ID" value="NZ_JACAQM010000007.1"/>
</dbReference>
<sequence>MPTSIQERAEGLAALLVRATIATSAMYALIGKEQPVQEVRFQVVNKGRSAYHVVERSTGKVMGMCFTWKAAIKRAQVLEAQADGKKIYIEGWTQ</sequence>
<reference evidence="1 2" key="1">
    <citation type="submission" date="2020-04" db="EMBL/GenBank/DDBJ databases">
        <title>Molecular characterization of pseudomonads from Agaricus bisporus reveal novel blotch 2 pathogens in Western Europe.</title>
        <authorList>
            <person name="Taparia T."/>
            <person name="Krijger M."/>
            <person name="Haynes E."/>
            <person name="Elpinstone J.G."/>
            <person name="Noble R."/>
            <person name="Van Der Wolf J."/>
        </authorList>
    </citation>
    <scope>NUCLEOTIDE SEQUENCE [LARGE SCALE GENOMIC DNA]</scope>
    <source>
        <strain evidence="1 2">P7774</strain>
    </source>
</reference>
<dbReference type="Proteomes" id="UP000572863">
    <property type="component" value="Unassembled WGS sequence"/>
</dbReference>
<accession>A0ABX2QXE9</accession>
<name>A0ABX2QXE9_9PSED</name>
<evidence type="ECO:0000313" key="2">
    <source>
        <dbReference type="Proteomes" id="UP000572863"/>
    </source>
</evidence>
<gene>
    <name evidence="1" type="ORF">HX871_18865</name>
</gene>
<keyword evidence="2" id="KW-1185">Reference proteome</keyword>